<sequence length="329" mass="36082">MTLARDDSLARWASALVARVADVDADALDVSLDRLASATLDARASSRGRTNARGGRTRHANRRGVDRGVDDLDGVTVGDVAKTIAKTTDGVDPRVFEVPRDNEHRPISEVWATINARRETTTTTTTRDGVKTADGRMLSLPSLSTMSFRELTAALAEEGEKASEATTRGRRAATKKTKTTTKTKTSATISATTAVKRSRNGVVKTRATPEAKMGRRTRMKIDTVAVPTVPGVSYAPMKLKRRSNIPTPAIRRALAPKKMGRRPKDAPEETAEEKTLRAQERLFRNRESAARSREKRLGALRALEDENAQLKGELTRLKNKLAKYERANP</sequence>
<dbReference type="SUPFAM" id="SSF57959">
    <property type="entry name" value="Leucine zipper domain"/>
    <property type="match status" value="1"/>
</dbReference>
<feature type="region of interest" description="Disordered" evidence="1">
    <location>
        <begin position="257"/>
        <end position="294"/>
    </location>
</feature>
<dbReference type="GO" id="GO:0003700">
    <property type="term" value="F:DNA-binding transcription factor activity"/>
    <property type="evidence" value="ECO:0007669"/>
    <property type="project" value="InterPro"/>
</dbReference>
<accession>A0A096P9W4</accession>
<dbReference type="OrthoDB" id="503186at2759"/>
<dbReference type="EMBL" id="CAID01000015">
    <property type="protein sequence ID" value="CEG01729.1"/>
    <property type="molecule type" value="Genomic_DNA"/>
</dbReference>
<evidence type="ECO:0000259" key="2">
    <source>
        <dbReference type="PROSITE" id="PS50217"/>
    </source>
</evidence>
<dbReference type="GeneID" id="9830698"/>
<dbReference type="Proteomes" id="UP000009170">
    <property type="component" value="Unassembled WGS sequence"/>
</dbReference>
<feature type="region of interest" description="Disordered" evidence="1">
    <location>
        <begin position="42"/>
        <end position="67"/>
    </location>
</feature>
<dbReference type="AlphaFoldDB" id="A0A096P9W4"/>
<dbReference type="RefSeq" id="XP_003083249.2">
    <property type="nucleotide sequence ID" value="XM_003083201.2"/>
</dbReference>
<proteinExistence type="predicted"/>
<name>A0A096P9W4_OSTTA</name>
<protein>
    <submittedName>
        <fullName evidence="3">Basic-leucine zipper domain</fullName>
    </submittedName>
</protein>
<dbReference type="InterPro" id="IPR046347">
    <property type="entry name" value="bZIP_sf"/>
</dbReference>
<feature type="compositionally biased region" description="Low complexity" evidence="1">
    <location>
        <begin position="42"/>
        <end position="54"/>
    </location>
</feature>
<feature type="compositionally biased region" description="Basic residues" evidence="1">
    <location>
        <begin position="168"/>
        <end position="181"/>
    </location>
</feature>
<evidence type="ECO:0000256" key="1">
    <source>
        <dbReference type="SAM" id="MobiDB-lite"/>
    </source>
</evidence>
<dbReference type="CDD" id="cd14686">
    <property type="entry name" value="bZIP"/>
    <property type="match status" value="1"/>
</dbReference>
<comment type="caution">
    <text evidence="3">The sequence shown here is derived from an EMBL/GenBank/DDBJ whole genome shotgun (WGS) entry which is preliminary data.</text>
</comment>
<reference evidence="3 4" key="2">
    <citation type="journal article" date="2014" name="BMC Genomics">
        <title>An improved genome of the model marine alga Ostreococcus tauri unfolds by assessing Illumina de novo assemblies.</title>
        <authorList>
            <person name="Blanc-Mathieu R."/>
            <person name="Verhelst B."/>
            <person name="Derelle E."/>
            <person name="Rombauts S."/>
            <person name="Bouget F.Y."/>
            <person name="Carre I."/>
            <person name="Chateau A."/>
            <person name="Eyre-Walker A."/>
            <person name="Grimsley N."/>
            <person name="Moreau H."/>
            <person name="Piegu B."/>
            <person name="Rivals E."/>
            <person name="Schackwitz W."/>
            <person name="Van de Peer Y."/>
            <person name="Piganeau G."/>
        </authorList>
    </citation>
    <scope>NUCLEOTIDE SEQUENCE [LARGE SCALE GENOMIC DNA]</scope>
    <source>
        <strain evidence="4">OTTH 0595 / CCAP 157/2 / RCC745</strain>
    </source>
</reference>
<feature type="compositionally biased region" description="Low complexity" evidence="1">
    <location>
        <begin position="182"/>
        <end position="194"/>
    </location>
</feature>
<dbReference type="InterPro" id="IPR004827">
    <property type="entry name" value="bZIP"/>
</dbReference>
<feature type="compositionally biased region" description="Basic and acidic residues" evidence="1">
    <location>
        <begin position="262"/>
        <end position="294"/>
    </location>
</feature>
<evidence type="ECO:0000313" key="4">
    <source>
        <dbReference type="Proteomes" id="UP000009170"/>
    </source>
</evidence>
<dbReference type="PROSITE" id="PS50217">
    <property type="entry name" value="BZIP"/>
    <property type="match status" value="1"/>
</dbReference>
<dbReference type="PROSITE" id="PS00036">
    <property type="entry name" value="BZIP_BASIC"/>
    <property type="match status" value="1"/>
</dbReference>
<feature type="region of interest" description="Disordered" evidence="1">
    <location>
        <begin position="157"/>
        <end position="201"/>
    </location>
</feature>
<dbReference type="Gene3D" id="1.20.5.170">
    <property type="match status" value="1"/>
</dbReference>
<evidence type="ECO:0000313" key="3">
    <source>
        <dbReference type="EMBL" id="CEG01729.1"/>
    </source>
</evidence>
<feature type="domain" description="BZIP" evidence="2">
    <location>
        <begin position="275"/>
        <end position="326"/>
    </location>
</feature>
<organism evidence="3 4">
    <name type="scientific">Ostreococcus tauri</name>
    <name type="common">Marine green alga</name>
    <dbReference type="NCBI Taxonomy" id="70448"/>
    <lineage>
        <taxon>Eukaryota</taxon>
        <taxon>Viridiplantae</taxon>
        <taxon>Chlorophyta</taxon>
        <taxon>Mamiellophyceae</taxon>
        <taxon>Mamiellales</taxon>
        <taxon>Bathycoccaceae</taxon>
        <taxon>Ostreococcus</taxon>
    </lineage>
</organism>
<keyword evidence="4" id="KW-1185">Reference proteome</keyword>
<gene>
    <name evidence="3" type="ORF">OT_ostta15g01060</name>
</gene>
<dbReference type="InParanoid" id="A0A096P9W4"/>
<dbReference type="KEGG" id="ota:OT_ostta15g01060"/>
<reference evidence="4" key="1">
    <citation type="journal article" date="2006" name="Proc. Natl. Acad. Sci. U.S.A.">
        <title>Genome analysis of the smallest free-living eukaryote Ostreococcus tauri unveils many unique features.</title>
        <authorList>
            <person name="Derelle E."/>
            <person name="Ferraz C."/>
            <person name="Rombauts S."/>
            <person name="Rouze P."/>
            <person name="Worden A.Z."/>
            <person name="Robbens S."/>
            <person name="Partensky F."/>
            <person name="Degroeve S."/>
            <person name="Echeynie S."/>
            <person name="Cooke R."/>
            <person name="Saeys Y."/>
            <person name="Wuyts J."/>
            <person name="Jabbari K."/>
            <person name="Bowler C."/>
            <person name="Panaud O."/>
            <person name="Piegu B."/>
            <person name="Ball S.G."/>
            <person name="Ral J.-P."/>
            <person name="Bouget F.-Y."/>
            <person name="Piganeau G."/>
            <person name="De Baets B."/>
            <person name="Picard A."/>
            <person name="Delseny M."/>
            <person name="Demaille J."/>
            <person name="Van de Peer Y."/>
            <person name="Moreau H."/>
        </authorList>
    </citation>
    <scope>NUCLEOTIDE SEQUENCE [LARGE SCALE GENOMIC DNA]</scope>
    <source>
        <strain evidence="4">OTTH 0595 / CCAP 157/2 / RCC745</strain>
    </source>
</reference>